<dbReference type="PROSITE" id="PS50043">
    <property type="entry name" value="HTH_LUXR_2"/>
    <property type="match status" value="1"/>
</dbReference>
<protein>
    <submittedName>
        <fullName evidence="3">LuxR C-terminal-related transcriptional regulator</fullName>
    </submittedName>
</protein>
<evidence type="ECO:0000256" key="1">
    <source>
        <dbReference type="ARBA" id="ARBA00023125"/>
    </source>
</evidence>
<gene>
    <name evidence="3" type="ORF">ACFFRH_28880</name>
</gene>
<keyword evidence="4" id="KW-1185">Reference proteome</keyword>
<dbReference type="InterPro" id="IPR016032">
    <property type="entry name" value="Sig_transdc_resp-reg_C-effctor"/>
</dbReference>
<dbReference type="CDD" id="cd06170">
    <property type="entry name" value="LuxR_C_like"/>
    <property type="match status" value="1"/>
</dbReference>
<comment type="caution">
    <text evidence="3">The sequence shown here is derived from an EMBL/GenBank/DDBJ whole genome shotgun (WGS) entry which is preliminary data.</text>
</comment>
<dbReference type="SUPFAM" id="SSF52172">
    <property type="entry name" value="CheY-like"/>
    <property type="match status" value="1"/>
</dbReference>
<dbReference type="RefSeq" id="WP_344747161.1">
    <property type="nucleotide sequence ID" value="NZ_BAAAWW010000118.1"/>
</dbReference>
<proteinExistence type="predicted"/>
<evidence type="ECO:0000259" key="2">
    <source>
        <dbReference type="PROSITE" id="PS50043"/>
    </source>
</evidence>
<dbReference type="PRINTS" id="PR00038">
    <property type="entry name" value="HTHLUXR"/>
</dbReference>
<dbReference type="Proteomes" id="UP001589610">
    <property type="component" value="Unassembled WGS sequence"/>
</dbReference>
<evidence type="ECO:0000313" key="4">
    <source>
        <dbReference type="Proteomes" id="UP001589610"/>
    </source>
</evidence>
<dbReference type="SUPFAM" id="SSF46894">
    <property type="entry name" value="C-terminal effector domain of the bipartite response regulators"/>
    <property type="match status" value="1"/>
</dbReference>
<organism evidence="3 4">
    <name type="scientific">Streptosporangium vulgare</name>
    <dbReference type="NCBI Taxonomy" id="46190"/>
    <lineage>
        <taxon>Bacteria</taxon>
        <taxon>Bacillati</taxon>
        <taxon>Actinomycetota</taxon>
        <taxon>Actinomycetes</taxon>
        <taxon>Streptosporangiales</taxon>
        <taxon>Streptosporangiaceae</taxon>
        <taxon>Streptosporangium</taxon>
    </lineage>
</organism>
<sequence length="233" mass="25612">MTHTKAAIIAAEALVRDGIRSMLSVDHTVNVVGESANFADIPQLQRRTDPDLFIIDASGPPAGGEVHARRIRSLVDLADRPLVLLTDDGAQGNLELIRLGACVLKRSRMSSADLVSSVRLLATGYLPVERRLAQQFAHRALEERADEAAHMRLLTPREREVFRLLARGMSNTEIAASLTLANSTVKTHVQGILKRLGLTSRLEVVMLAHRPVRRPVPSGNVRFSALSRTRGRR</sequence>
<dbReference type="Gene3D" id="3.40.50.2300">
    <property type="match status" value="1"/>
</dbReference>
<evidence type="ECO:0000313" key="3">
    <source>
        <dbReference type="EMBL" id="MFB9679516.1"/>
    </source>
</evidence>
<dbReference type="SMART" id="SM00421">
    <property type="entry name" value="HTH_LUXR"/>
    <property type="match status" value="1"/>
</dbReference>
<feature type="domain" description="HTH luxR-type" evidence="2">
    <location>
        <begin position="147"/>
        <end position="212"/>
    </location>
</feature>
<dbReference type="InterPro" id="IPR039420">
    <property type="entry name" value="WalR-like"/>
</dbReference>
<keyword evidence="1" id="KW-0238">DNA-binding</keyword>
<dbReference type="EMBL" id="JBHMBS010000016">
    <property type="protein sequence ID" value="MFB9679516.1"/>
    <property type="molecule type" value="Genomic_DNA"/>
</dbReference>
<dbReference type="Pfam" id="PF00196">
    <property type="entry name" value="GerE"/>
    <property type="match status" value="1"/>
</dbReference>
<reference evidence="3 4" key="1">
    <citation type="submission" date="2024-09" db="EMBL/GenBank/DDBJ databases">
        <authorList>
            <person name="Sun Q."/>
            <person name="Mori K."/>
        </authorList>
    </citation>
    <scope>NUCLEOTIDE SEQUENCE [LARGE SCALE GENOMIC DNA]</scope>
    <source>
        <strain evidence="3 4">JCM 3028</strain>
    </source>
</reference>
<dbReference type="InterPro" id="IPR000792">
    <property type="entry name" value="Tscrpt_reg_LuxR_C"/>
</dbReference>
<dbReference type="InterPro" id="IPR011006">
    <property type="entry name" value="CheY-like_superfamily"/>
</dbReference>
<name>A0ABV5TMN9_9ACTN</name>
<accession>A0ABV5TMN9</accession>
<dbReference type="PANTHER" id="PTHR43214">
    <property type="entry name" value="TWO-COMPONENT RESPONSE REGULATOR"/>
    <property type="match status" value="1"/>
</dbReference>